<organism evidence="8">
    <name type="scientific">mine drainage metagenome</name>
    <dbReference type="NCBI Taxonomy" id="410659"/>
    <lineage>
        <taxon>unclassified sequences</taxon>
        <taxon>metagenomes</taxon>
        <taxon>ecological metagenomes</taxon>
    </lineage>
</organism>
<keyword evidence="4" id="KW-0862">Zinc</keyword>
<dbReference type="PANTHER" id="PTHR43096:SF52">
    <property type="entry name" value="DNAJ HOMOLOG 1, MITOCHONDRIAL-RELATED"/>
    <property type="match status" value="1"/>
</dbReference>
<dbReference type="GO" id="GO:0008270">
    <property type="term" value="F:zinc ion binding"/>
    <property type="evidence" value="ECO:0007669"/>
    <property type="project" value="UniProtKB-KW"/>
</dbReference>
<comment type="caution">
    <text evidence="8">The sequence shown here is derived from an EMBL/GenBank/DDBJ whole genome shotgun (WGS) entry which is preliminary data.</text>
</comment>
<name>A0A1J5SHB8_9ZZZZ</name>
<dbReference type="GO" id="GO:0031072">
    <property type="term" value="F:heat shock protein binding"/>
    <property type="evidence" value="ECO:0007669"/>
    <property type="project" value="InterPro"/>
</dbReference>
<dbReference type="SMART" id="SM00271">
    <property type="entry name" value="DnaJ"/>
    <property type="match status" value="1"/>
</dbReference>
<dbReference type="CDD" id="cd06257">
    <property type="entry name" value="DnaJ"/>
    <property type="match status" value="1"/>
</dbReference>
<dbReference type="GO" id="GO:0042026">
    <property type="term" value="P:protein refolding"/>
    <property type="evidence" value="ECO:0007669"/>
    <property type="project" value="TreeGrafter"/>
</dbReference>
<evidence type="ECO:0000256" key="1">
    <source>
        <dbReference type="ARBA" id="ARBA00022723"/>
    </source>
</evidence>
<proteinExistence type="inferred from homology"/>
<dbReference type="Gene3D" id="2.10.230.10">
    <property type="entry name" value="Heat shock protein DnaJ, cysteine-rich domain"/>
    <property type="match status" value="1"/>
</dbReference>
<dbReference type="PRINTS" id="PR00625">
    <property type="entry name" value="JDOMAIN"/>
</dbReference>
<dbReference type="InterPro" id="IPR018253">
    <property type="entry name" value="DnaJ_domain_CS"/>
</dbReference>
<protein>
    <submittedName>
        <fullName evidence="8">Chaperone protein DnaJ</fullName>
    </submittedName>
</protein>
<evidence type="ECO:0000256" key="2">
    <source>
        <dbReference type="ARBA" id="ARBA00022737"/>
    </source>
</evidence>
<feature type="domain" description="J" evidence="6">
    <location>
        <begin position="1"/>
        <end position="61"/>
    </location>
</feature>
<dbReference type="FunFam" id="2.10.230.10:FF:000002">
    <property type="entry name" value="Molecular chaperone DnaJ"/>
    <property type="match status" value="1"/>
</dbReference>
<feature type="domain" description="CR-type" evidence="7">
    <location>
        <begin position="128"/>
        <end position="212"/>
    </location>
</feature>
<sequence length="356" mass="38585">MLGIAKEADQKAIKDAFRTLAMKYHPDRNKEPGAEERFKEIAEAYAILSDPKKRAEYDSRGFAGVEGFSQEDLFGGINFEDIFGGLNLGFGGGNPFEGFFHRSRHAGPERGENVEVELYIPLERVANGGEERVRLGRPVTCHACHGIGTEGGIPPKVCGTCKGTGRITRRSSQEKEHVLIQQISTCPVCHGRGSIIEHPCPVCHGSGNEEQEESLTVKIPRGAEEGMALRIPGKGMPSPEAGGIAGDLFVVVRTTQDSRFERAGADLLRQESIPLTDAVLGAKLDVPTLDGSASVTIPPGTQPGAVLRVKGKGLPEFGSDRHGELYLRIEVQIPEKLTSEERGLYERLRAIRGKPN</sequence>
<gene>
    <name evidence="8" type="primary">dnaJ_11</name>
    <name evidence="8" type="ORF">GALL_169060</name>
</gene>
<dbReference type="PANTHER" id="PTHR43096">
    <property type="entry name" value="DNAJ HOMOLOG 1, MITOCHONDRIAL-RELATED"/>
    <property type="match status" value="1"/>
</dbReference>
<dbReference type="PROSITE" id="PS50076">
    <property type="entry name" value="DNAJ_2"/>
    <property type="match status" value="1"/>
</dbReference>
<dbReference type="InterPro" id="IPR002939">
    <property type="entry name" value="DnaJ_C"/>
</dbReference>
<dbReference type="PROSITE" id="PS00636">
    <property type="entry name" value="DNAJ_1"/>
    <property type="match status" value="1"/>
</dbReference>
<dbReference type="InterPro" id="IPR001623">
    <property type="entry name" value="DnaJ_domain"/>
</dbReference>
<dbReference type="FunFam" id="2.60.260.20:FF:000005">
    <property type="entry name" value="Chaperone protein dnaJ 1, mitochondrial"/>
    <property type="match status" value="1"/>
</dbReference>
<dbReference type="GO" id="GO:0005524">
    <property type="term" value="F:ATP binding"/>
    <property type="evidence" value="ECO:0007669"/>
    <property type="project" value="InterPro"/>
</dbReference>
<dbReference type="GO" id="GO:0051082">
    <property type="term" value="F:unfolded protein binding"/>
    <property type="evidence" value="ECO:0007669"/>
    <property type="project" value="InterPro"/>
</dbReference>
<dbReference type="Pfam" id="PF00226">
    <property type="entry name" value="DnaJ"/>
    <property type="match status" value="1"/>
</dbReference>
<dbReference type="SUPFAM" id="SSF57938">
    <property type="entry name" value="DnaJ/Hsp40 cysteine-rich domain"/>
    <property type="match status" value="1"/>
</dbReference>
<dbReference type="CDD" id="cd10719">
    <property type="entry name" value="DnaJ_zf"/>
    <property type="match status" value="1"/>
</dbReference>
<dbReference type="HAMAP" id="MF_01152">
    <property type="entry name" value="DnaJ"/>
    <property type="match status" value="1"/>
</dbReference>
<dbReference type="InterPro" id="IPR001305">
    <property type="entry name" value="HSP_DnaJ_Cys-rich_dom"/>
</dbReference>
<evidence type="ECO:0000259" key="6">
    <source>
        <dbReference type="PROSITE" id="PS50076"/>
    </source>
</evidence>
<dbReference type="Gene3D" id="1.10.287.110">
    <property type="entry name" value="DnaJ domain"/>
    <property type="match status" value="1"/>
</dbReference>
<evidence type="ECO:0000256" key="5">
    <source>
        <dbReference type="ARBA" id="ARBA00023186"/>
    </source>
</evidence>
<dbReference type="AlphaFoldDB" id="A0A1J5SHB8"/>
<dbReference type="InterPro" id="IPR036410">
    <property type="entry name" value="HSP_DnaJ_Cys-rich_dom_sf"/>
</dbReference>
<dbReference type="InterPro" id="IPR012724">
    <property type="entry name" value="DnaJ"/>
</dbReference>
<dbReference type="PROSITE" id="PS51188">
    <property type="entry name" value="ZF_CR"/>
    <property type="match status" value="1"/>
</dbReference>
<evidence type="ECO:0000259" key="7">
    <source>
        <dbReference type="PROSITE" id="PS51188"/>
    </source>
</evidence>
<dbReference type="GO" id="GO:0005737">
    <property type="term" value="C:cytoplasm"/>
    <property type="evidence" value="ECO:0007669"/>
    <property type="project" value="TreeGrafter"/>
</dbReference>
<evidence type="ECO:0000256" key="4">
    <source>
        <dbReference type="ARBA" id="ARBA00022833"/>
    </source>
</evidence>
<dbReference type="EMBL" id="MLJW01000088">
    <property type="protein sequence ID" value="OIR01108.1"/>
    <property type="molecule type" value="Genomic_DNA"/>
</dbReference>
<dbReference type="Gene3D" id="2.60.260.20">
    <property type="entry name" value="Urease metallochaperone UreE, N-terminal domain"/>
    <property type="match status" value="2"/>
</dbReference>
<dbReference type="CDD" id="cd10747">
    <property type="entry name" value="DnaJ_C"/>
    <property type="match status" value="1"/>
</dbReference>
<dbReference type="Pfam" id="PF00684">
    <property type="entry name" value="DnaJ_CXXCXGXG"/>
    <property type="match status" value="1"/>
</dbReference>
<keyword evidence="1" id="KW-0479">Metal-binding</keyword>
<dbReference type="InterPro" id="IPR008971">
    <property type="entry name" value="HSP40/DnaJ_pept-bd"/>
</dbReference>
<evidence type="ECO:0000313" key="8">
    <source>
        <dbReference type="EMBL" id="OIR01108.1"/>
    </source>
</evidence>
<evidence type="ECO:0000256" key="3">
    <source>
        <dbReference type="ARBA" id="ARBA00022771"/>
    </source>
</evidence>
<keyword evidence="3" id="KW-0863">Zinc-finger</keyword>
<dbReference type="SUPFAM" id="SSF49493">
    <property type="entry name" value="HSP40/DnaJ peptide-binding domain"/>
    <property type="match status" value="2"/>
</dbReference>
<accession>A0A1J5SHB8</accession>
<dbReference type="GO" id="GO:0009408">
    <property type="term" value="P:response to heat"/>
    <property type="evidence" value="ECO:0007669"/>
    <property type="project" value="InterPro"/>
</dbReference>
<dbReference type="Pfam" id="PF01556">
    <property type="entry name" value="DnaJ_C"/>
    <property type="match status" value="1"/>
</dbReference>
<keyword evidence="5" id="KW-0143">Chaperone</keyword>
<dbReference type="InterPro" id="IPR036869">
    <property type="entry name" value="J_dom_sf"/>
</dbReference>
<dbReference type="SUPFAM" id="SSF46565">
    <property type="entry name" value="Chaperone J-domain"/>
    <property type="match status" value="1"/>
</dbReference>
<reference evidence="8" key="1">
    <citation type="submission" date="2016-10" db="EMBL/GenBank/DDBJ databases">
        <title>Sequence of Gallionella enrichment culture.</title>
        <authorList>
            <person name="Poehlein A."/>
            <person name="Muehling M."/>
            <person name="Daniel R."/>
        </authorList>
    </citation>
    <scope>NUCLEOTIDE SEQUENCE</scope>
</reference>
<keyword evidence="2" id="KW-0677">Repeat</keyword>